<comment type="caution">
    <text evidence="10">The sequence shown here is derived from an EMBL/GenBank/DDBJ whole genome shotgun (WGS) entry which is preliminary data.</text>
</comment>
<dbReference type="PANTHER" id="PTHR19136:SF81">
    <property type="entry name" value="MOLYBDENUM COFACTOR GUANYLYLTRANSFERASE"/>
    <property type="match status" value="1"/>
</dbReference>
<evidence type="ECO:0000313" key="10">
    <source>
        <dbReference type="EMBL" id="GAA0864181.1"/>
    </source>
</evidence>
<evidence type="ECO:0000256" key="6">
    <source>
        <dbReference type="ARBA" id="ARBA00023134"/>
    </source>
</evidence>
<evidence type="ECO:0000256" key="1">
    <source>
        <dbReference type="ARBA" id="ARBA00022490"/>
    </source>
</evidence>
<dbReference type="InterPro" id="IPR029044">
    <property type="entry name" value="Nucleotide-diphossugar_trans"/>
</dbReference>
<keyword evidence="2 8" id="KW-0808">Transferase</keyword>
<comment type="subunit">
    <text evidence="8">Monomer.</text>
</comment>
<comment type="caution">
    <text evidence="8">Lacks conserved residue(s) required for the propagation of feature annotation.</text>
</comment>
<comment type="domain">
    <text evidence="8">The N-terminal domain determines nucleotide recognition and specific binding, while the C-terminal domain determines the specific binding to the target protein.</text>
</comment>
<evidence type="ECO:0000259" key="9">
    <source>
        <dbReference type="Pfam" id="PF12804"/>
    </source>
</evidence>
<keyword evidence="3 8" id="KW-0479">Metal-binding</keyword>
<gene>
    <name evidence="8" type="primary">mobA</name>
    <name evidence="10" type="ORF">GCM10009115_17680</name>
</gene>
<dbReference type="SUPFAM" id="SSF53448">
    <property type="entry name" value="Nucleotide-diphospho-sugar transferases"/>
    <property type="match status" value="1"/>
</dbReference>
<feature type="domain" description="MobA-like NTP transferase" evidence="9">
    <location>
        <begin position="11"/>
        <end position="118"/>
    </location>
</feature>
<feature type="binding site" evidence="8">
    <location>
        <position position="99"/>
    </location>
    <ligand>
        <name>GTP</name>
        <dbReference type="ChEBI" id="CHEBI:37565"/>
    </ligand>
</feature>
<evidence type="ECO:0000256" key="5">
    <source>
        <dbReference type="ARBA" id="ARBA00022842"/>
    </source>
</evidence>
<proteinExistence type="inferred from homology"/>
<dbReference type="PANTHER" id="PTHR19136">
    <property type="entry name" value="MOLYBDENUM COFACTOR GUANYLYLTRANSFERASE"/>
    <property type="match status" value="1"/>
</dbReference>
<comment type="catalytic activity">
    <reaction evidence="8">
        <text>Mo-molybdopterin + GTP + H(+) = Mo-molybdopterin guanine dinucleotide + diphosphate</text>
        <dbReference type="Rhea" id="RHEA:34243"/>
        <dbReference type="ChEBI" id="CHEBI:15378"/>
        <dbReference type="ChEBI" id="CHEBI:33019"/>
        <dbReference type="ChEBI" id="CHEBI:37565"/>
        <dbReference type="ChEBI" id="CHEBI:71302"/>
        <dbReference type="ChEBI" id="CHEBI:71310"/>
        <dbReference type="EC" id="2.7.7.77"/>
    </reaction>
</comment>
<keyword evidence="11" id="KW-1185">Reference proteome</keyword>
<name>A0ABN1M4N5_9SPHN</name>
<evidence type="ECO:0000256" key="4">
    <source>
        <dbReference type="ARBA" id="ARBA00022741"/>
    </source>
</evidence>
<keyword evidence="4 8" id="KW-0547">Nucleotide-binding</keyword>
<feature type="binding site" evidence="8">
    <location>
        <begin position="14"/>
        <end position="16"/>
    </location>
    <ligand>
        <name>GTP</name>
        <dbReference type="ChEBI" id="CHEBI:37565"/>
    </ligand>
</feature>
<evidence type="ECO:0000256" key="8">
    <source>
        <dbReference type="HAMAP-Rule" id="MF_00316"/>
    </source>
</evidence>
<evidence type="ECO:0000256" key="2">
    <source>
        <dbReference type="ARBA" id="ARBA00022679"/>
    </source>
</evidence>
<dbReference type="RefSeq" id="WP_215353238.1">
    <property type="nucleotide sequence ID" value="NZ_BAAAFE010000007.1"/>
</dbReference>
<dbReference type="InterPro" id="IPR025877">
    <property type="entry name" value="MobA-like_NTP_Trfase"/>
</dbReference>
<dbReference type="EMBL" id="BAAAFE010000007">
    <property type="protein sequence ID" value="GAA0864181.1"/>
    <property type="molecule type" value="Genomic_DNA"/>
</dbReference>
<dbReference type="EC" id="2.7.7.77" evidence="8"/>
<keyword evidence="10" id="KW-0548">Nucleotidyltransferase</keyword>
<keyword evidence="5 8" id="KW-0460">Magnesium</keyword>
<dbReference type="Gene3D" id="3.90.550.10">
    <property type="entry name" value="Spore Coat Polysaccharide Biosynthesis Protein SpsA, Chain A"/>
    <property type="match status" value="1"/>
</dbReference>
<feature type="binding site" evidence="8">
    <location>
        <position position="26"/>
    </location>
    <ligand>
        <name>GTP</name>
        <dbReference type="ChEBI" id="CHEBI:37565"/>
    </ligand>
</feature>
<dbReference type="HAMAP" id="MF_00316">
    <property type="entry name" value="MobA"/>
    <property type="match status" value="1"/>
</dbReference>
<dbReference type="InterPro" id="IPR013482">
    <property type="entry name" value="Molybde_CF_guanTrfase"/>
</dbReference>
<comment type="similarity">
    <text evidence="8">Belongs to the MobA family.</text>
</comment>
<reference evidence="10 11" key="1">
    <citation type="journal article" date="2019" name="Int. J. Syst. Evol. Microbiol.">
        <title>The Global Catalogue of Microorganisms (GCM) 10K type strain sequencing project: providing services to taxonomists for standard genome sequencing and annotation.</title>
        <authorList>
            <consortium name="The Broad Institute Genomics Platform"/>
            <consortium name="The Broad Institute Genome Sequencing Center for Infectious Disease"/>
            <person name="Wu L."/>
            <person name="Ma J."/>
        </authorList>
    </citation>
    <scope>NUCLEOTIDE SEQUENCE [LARGE SCALE GENOMIC DNA]</scope>
    <source>
        <strain evidence="10 11">JCM 15910</strain>
    </source>
</reference>
<comment type="cofactor">
    <cofactor evidence="8">
        <name>Mg(2+)</name>
        <dbReference type="ChEBI" id="CHEBI:18420"/>
    </cofactor>
</comment>
<evidence type="ECO:0000256" key="3">
    <source>
        <dbReference type="ARBA" id="ARBA00022723"/>
    </source>
</evidence>
<organism evidence="10 11">
    <name type="scientific">Sphingopyxis soli</name>
    <dbReference type="NCBI Taxonomy" id="592051"/>
    <lineage>
        <taxon>Bacteria</taxon>
        <taxon>Pseudomonadati</taxon>
        <taxon>Pseudomonadota</taxon>
        <taxon>Alphaproteobacteria</taxon>
        <taxon>Sphingomonadales</taxon>
        <taxon>Sphingomonadaceae</taxon>
        <taxon>Sphingopyxis</taxon>
    </lineage>
</organism>
<feature type="binding site" evidence="8">
    <location>
        <position position="71"/>
    </location>
    <ligand>
        <name>GTP</name>
        <dbReference type="ChEBI" id="CHEBI:37565"/>
    </ligand>
</feature>
<sequence>MTDGTGTRTAGVVLAGGRSERFGSDKAAALWRGRQLVEWSVAALAPYCDIIFISGRDHPAYVRVSDRPGPDLGPLGGLAGALFAAKEQGRDRILSLPCDTPELPAGLLAILCAQDGAAFVESCPVIGVWPVADGARLESWLASGKPRAMRAWTDEIGAIAIRADSPIPNINHPADLAHLDRR</sequence>
<evidence type="ECO:0000256" key="7">
    <source>
        <dbReference type="ARBA" id="ARBA00023150"/>
    </source>
</evidence>
<keyword evidence="1 8" id="KW-0963">Cytoplasm</keyword>
<dbReference type="GO" id="GO:0016779">
    <property type="term" value="F:nucleotidyltransferase activity"/>
    <property type="evidence" value="ECO:0007669"/>
    <property type="project" value="UniProtKB-KW"/>
</dbReference>
<keyword evidence="7 8" id="KW-0501">Molybdenum cofactor biosynthesis</keyword>
<comment type="subcellular location">
    <subcellularLocation>
        <location evidence="8">Cytoplasm</location>
    </subcellularLocation>
</comment>
<keyword evidence="6 8" id="KW-0342">GTP-binding</keyword>
<protein>
    <recommendedName>
        <fullName evidence="8">Molybdenum cofactor guanylyltransferase</fullName>
        <shortName evidence="8">MoCo guanylyltransferase</shortName>
        <ecNumber evidence="8">2.7.7.77</ecNumber>
    </recommendedName>
    <alternativeName>
        <fullName evidence="8">GTP:molybdopterin guanylyltransferase</fullName>
    </alternativeName>
    <alternativeName>
        <fullName evidence="8">Mo-MPT guanylyltransferase</fullName>
    </alternativeName>
    <alternativeName>
        <fullName evidence="8">Molybdopterin guanylyltransferase</fullName>
    </alternativeName>
    <alternativeName>
        <fullName evidence="8">Molybdopterin-guanine dinucleotide synthase</fullName>
        <shortName evidence="8">MGD synthase</shortName>
    </alternativeName>
</protein>
<accession>A0ABN1M4N5</accession>
<comment type="function">
    <text evidence="8">Transfers a GMP moiety from GTP to Mo-molybdopterin (Mo-MPT) cofactor (Moco or molybdenum cofactor) to form Mo-molybdopterin guanine dinucleotide (Mo-MGD) cofactor.</text>
</comment>
<feature type="binding site" evidence="8">
    <location>
        <position position="99"/>
    </location>
    <ligand>
        <name>Mg(2+)</name>
        <dbReference type="ChEBI" id="CHEBI:18420"/>
    </ligand>
</feature>
<dbReference type="Pfam" id="PF12804">
    <property type="entry name" value="NTP_transf_3"/>
    <property type="match status" value="1"/>
</dbReference>
<evidence type="ECO:0000313" key="11">
    <source>
        <dbReference type="Proteomes" id="UP001500738"/>
    </source>
</evidence>
<dbReference type="Proteomes" id="UP001500738">
    <property type="component" value="Unassembled WGS sequence"/>
</dbReference>
<dbReference type="CDD" id="cd02503">
    <property type="entry name" value="MobA"/>
    <property type="match status" value="1"/>
</dbReference>